<dbReference type="SUPFAM" id="SSF55729">
    <property type="entry name" value="Acyl-CoA N-acyltransferases (Nat)"/>
    <property type="match status" value="1"/>
</dbReference>
<proteinExistence type="predicted"/>
<dbReference type="InterPro" id="IPR016181">
    <property type="entry name" value="Acyl_CoA_acyltransferase"/>
</dbReference>
<dbReference type="GO" id="GO:0016747">
    <property type="term" value="F:acyltransferase activity, transferring groups other than amino-acyl groups"/>
    <property type="evidence" value="ECO:0007669"/>
    <property type="project" value="InterPro"/>
</dbReference>
<accession>A0A1L2CVE1</accession>
<keyword evidence="3" id="KW-1185">Reference proteome</keyword>
<name>A0A1L2CVE1_9CAUD</name>
<evidence type="ECO:0000259" key="1">
    <source>
        <dbReference type="Pfam" id="PF13508"/>
    </source>
</evidence>
<evidence type="ECO:0000313" key="3">
    <source>
        <dbReference type="Proteomes" id="UP000223891"/>
    </source>
</evidence>
<sequence>MEILTPDNMPVKVLAEMALNEGLYHSPAWTMISCYRDIITNPDVEETSVMLVLRDDEQNCIGATFFNDEFCDYYWGTNIQMFVKPQYRGQGYAKLLFTQLNNYLKKSGWNGTLFCGYGVEGSGNFWYQMNKLHLNEPEQYCQVCLN</sequence>
<dbReference type="InterPro" id="IPR000182">
    <property type="entry name" value="GNAT_dom"/>
</dbReference>
<protein>
    <recommendedName>
        <fullName evidence="1">N-acetyltransferase domain-containing protein</fullName>
    </recommendedName>
</protein>
<dbReference type="CDD" id="cd04301">
    <property type="entry name" value="NAT_SF"/>
    <property type="match status" value="1"/>
</dbReference>
<gene>
    <name evidence="2" type="ORF">CBB_425</name>
</gene>
<dbReference type="Pfam" id="PF13508">
    <property type="entry name" value="Acetyltransf_7"/>
    <property type="match status" value="1"/>
</dbReference>
<evidence type="ECO:0000313" key="2">
    <source>
        <dbReference type="EMBL" id="AMM43988.1"/>
    </source>
</evidence>
<feature type="domain" description="N-acetyltransferase" evidence="1">
    <location>
        <begin position="49"/>
        <end position="108"/>
    </location>
</feature>
<dbReference type="Proteomes" id="UP000223891">
    <property type="component" value="Segment"/>
</dbReference>
<dbReference type="EMBL" id="KU574722">
    <property type="protein sequence ID" value="AMM43988.1"/>
    <property type="molecule type" value="Genomic_DNA"/>
</dbReference>
<organism evidence="2 3">
    <name type="scientific">Pectobacterium phage vB_PcaM_CBB</name>
    <dbReference type="NCBI Taxonomy" id="2772511"/>
    <lineage>
        <taxon>Viruses</taxon>
        <taxon>Duplodnaviria</taxon>
        <taxon>Heunggongvirae</taxon>
        <taxon>Uroviricota</taxon>
        <taxon>Caudoviricetes</taxon>
        <taxon>Mimasvirus</taxon>
        <taxon>Mimasvirus CBB</taxon>
    </lineage>
</organism>
<dbReference type="Gene3D" id="3.40.630.30">
    <property type="match status" value="1"/>
</dbReference>
<reference evidence="3" key="1">
    <citation type="submission" date="2016-01" db="EMBL/GenBank/DDBJ databases">
        <title>Isolation and Characterization of Enterobacteria phage CBB.</title>
        <authorList>
            <person name="Buttimer C.T.H."/>
            <person name="Hendrix H."/>
            <person name="Alexandre H."/>
            <person name="O'Mahony J."/>
            <person name="Lavigne R."/>
            <person name="Coffey A."/>
        </authorList>
    </citation>
    <scope>NUCLEOTIDE SEQUENCE [LARGE SCALE GENOMIC DNA]</scope>
</reference>